<comment type="caution">
    <text evidence="2">The sequence shown here is derived from an EMBL/GenBank/DDBJ whole genome shotgun (WGS) entry which is preliminary data.</text>
</comment>
<accession>A0A7J6A2X9</accession>
<evidence type="ECO:0000313" key="2">
    <source>
        <dbReference type="EMBL" id="KAF4077215.1"/>
    </source>
</evidence>
<name>A0A7J6A2X9_AMEME</name>
<feature type="signal peptide" evidence="1">
    <location>
        <begin position="1"/>
        <end position="21"/>
    </location>
</feature>
<feature type="chain" id="PRO_5029863463" evidence="1">
    <location>
        <begin position="22"/>
        <end position="151"/>
    </location>
</feature>
<dbReference type="Proteomes" id="UP000593565">
    <property type="component" value="Unassembled WGS sequence"/>
</dbReference>
<reference evidence="2 3" key="1">
    <citation type="submission" date="2020-02" db="EMBL/GenBank/DDBJ databases">
        <title>A chromosome-scale genome assembly of the black bullhead catfish (Ameiurus melas).</title>
        <authorList>
            <person name="Wen M."/>
            <person name="Zham M."/>
            <person name="Cabau C."/>
            <person name="Klopp C."/>
            <person name="Donnadieu C."/>
            <person name="Roques C."/>
            <person name="Bouchez O."/>
            <person name="Lampietro C."/>
            <person name="Jouanno E."/>
            <person name="Herpin A."/>
            <person name="Louis A."/>
            <person name="Berthelot C."/>
            <person name="Parey E."/>
            <person name="Roest-Crollius H."/>
            <person name="Braasch I."/>
            <person name="Postlethwait J."/>
            <person name="Robinson-Rechavi M."/>
            <person name="Echchiki A."/>
            <person name="Begum T."/>
            <person name="Montfort J."/>
            <person name="Schartl M."/>
            <person name="Bobe J."/>
            <person name="Guiguen Y."/>
        </authorList>
    </citation>
    <scope>NUCLEOTIDE SEQUENCE [LARGE SCALE GENOMIC DNA]</scope>
    <source>
        <strain evidence="2">M_S1</strain>
        <tissue evidence="2">Blood</tissue>
    </source>
</reference>
<sequence length="151" mass="16945">MNREMLYAALIVLLLPISTQTEEDVVEPLTVSSTVDNVENPSLFKSRPSASVCCGVEELKQLVQEQQETRSLLTETAKLLTQIVQEDKEESSVQAEILKLLRAMKETQDTQLTHVGNIARQHSLLVENHQALLFQVSRIGSMVQEQSKQSQ</sequence>
<protein>
    <submittedName>
        <fullName evidence="2">Uncharacterized protein</fullName>
    </submittedName>
</protein>
<gene>
    <name evidence="2" type="ORF">AMELA_G00205560</name>
</gene>
<keyword evidence="3" id="KW-1185">Reference proteome</keyword>
<dbReference type="EMBL" id="JAAGNN010000018">
    <property type="protein sequence ID" value="KAF4077215.1"/>
    <property type="molecule type" value="Genomic_DNA"/>
</dbReference>
<evidence type="ECO:0000256" key="1">
    <source>
        <dbReference type="SAM" id="SignalP"/>
    </source>
</evidence>
<organism evidence="2 3">
    <name type="scientific">Ameiurus melas</name>
    <name type="common">Black bullhead</name>
    <name type="synonym">Silurus melas</name>
    <dbReference type="NCBI Taxonomy" id="219545"/>
    <lineage>
        <taxon>Eukaryota</taxon>
        <taxon>Metazoa</taxon>
        <taxon>Chordata</taxon>
        <taxon>Craniata</taxon>
        <taxon>Vertebrata</taxon>
        <taxon>Euteleostomi</taxon>
        <taxon>Actinopterygii</taxon>
        <taxon>Neopterygii</taxon>
        <taxon>Teleostei</taxon>
        <taxon>Ostariophysi</taxon>
        <taxon>Siluriformes</taxon>
        <taxon>Ictaluridae</taxon>
        <taxon>Ameiurus</taxon>
    </lineage>
</organism>
<keyword evidence="1" id="KW-0732">Signal</keyword>
<evidence type="ECO:0000313" key="3">
    <source>
        <dbReference type="Proteomes" id="UP000593565"/>
    </source>
</evidence>
<proteinExistence type="predicted"/>
<dbReference type="AlphaFoldDB" id="A0A7J6A2X9"/>